<evidence type="ECO:0000256" key="1">
    <source>
        <dbReference type="SAM" id="SignalP"/>
    </source>
</evidence>
<proteinExistence type="predicted"/>
<protein>
    <submittedName>
        <fullName evidence="3">Alpha/beta hydrolase</fullName>
    </submittedName>
</protein>
<reference evidence="3 4" key="1">
    <citation type="submission" date="2017-08" db="EMBL/GenBank/DDBJ databases">
        <title>Infants hospitalized years apart are colonized by the same room-sourced microbial strains.</title>
        <authorList>
            <person name="Brooks B."/>
            <person name="Olm M.R."/>
            <person name="Firek B.A."/>
            <person name="Baker R."/>
            <person name="Thomas B.C."/>
            <person name="Morowitz M.J."/>
            <person name="Banfield J.F."/>
        </authorList>
    </citation>
    <scope>NUCLEOTIDE SEQUENCE [LARGE SCALE GENOMIC DNA]</scope>
    <source>
        <strain evidence="3">S2_003_000_R2_14</strain>
    </source>
</reference>
<dbReference type="GO" id="GO:0046503">
    <property type="term" value="P:glycerolipid catabolic process"/>
    <property type="evidence" value="ECO:0007669"/>
    <property type="project" value="TreeGrafter"/>
</dbReference>
<dbReference type="SUPFAM" id="SSF53474">
    <property type="entry name" value="alpha/beta-Hydrolases"/>
    <property type="match status" value="1"/>
</dbReference>
<evidence type="ECO:0000259" key="2">
    <source>
        <dbReference type="Pfam" id="PF12697"/>
    </source>
</evidence>
<dbReference type="Proteomes" id="UP000249061">
    <property type="component" value="Unassembled WGS sequence"/>
</dbReference>
<sequence>MRSLVLLLTVFSACASAPKVTRSYARINGMNLYYEVHGSGPEVVLIHGSFCTIDGCFGKLLPELAKTHRVIAMELQAHGHTADIDRTFTVTNLVGDVVALMDVLGVKKADVVGYSLGSSVALELALTRPGRVKKLVMATTAFSPDGVKPRGPVRLDDLKGTPTLEGYQRVAPHPEQLPRLVARINESDPFKAQSPTEISASKIPMLLVFADDDLVTREHAVEFFKLLDGQKKSRLAVIPGTTHATLMESASLAPLVNDFLR</sequence>
<dbReference type="Gene3D" id="3.40.50.1820">
    <property type="entry name" value="alpha/beta hydrolase"/>
    <property type="match status" value="1"/>
</dbReference>
<evidence type="ECO:0000313" key="3">
    <source>
        <dbReference type="EMBL" id="PZR14959.1"/>
    </source>
</evidence>
<dbReference type="PRINTS" id="PR00111">
    <property type="entry name" value="ABHYDROLASE"/>
</dbReference>
<gene>
    <name evidence="3" type="ORF">DI536_09265</name>
</gene>
<name>A0A2W5TH85_9BACT</name>
<dbReference type="GO" id="GO:0004806">
    <property type="term" value="F:triacylglycerol lipase activity"/>
    <property type="evidence" value="ECO:0007669"/>
    <property type="project" value="TreeGrafter"/>
</dbReference>
<dbReference type="InterPro" id="IPR000073">
    <property type="entry name" value="AB_hydrolase_1"/>
</dbReference>
<dbReference type="InterPro" id="IPR029058">
    <property type="entry name" value="AB_hydrolase_fold"/>
</dbReference>
<evidence type="ECO:0000313" key="4">
    <source>
        <dbReference type="Proteomes" id="UP000249061"/>
    </source>
</evidence>
<dbReference type="PANTHER" id="PTHR43433">
    <property type="entry name" value="HYDROLASE, ALPHA/BETA FOLD FAMILY PROTEIN"/>
    <property type="match status" value="1"/>
</dbReference>
<feature type="signal peptide" evidence="1">
    <location>
        <begin position="1"/>
        <end position="17"/>
    </location>
</feature>
<accession>A0A2W5TH85</accession>
<feature type="chain" id="PRO_5015839430" evidence="1">
    <location>
        <begin position="18"/>
        <end position="261"/>
    </location>
</feature>
<dbReference type="InterPro" id="IPR050471">
    <property type="entry name" value="AB_hydrolase"/>
</dbReference>
<comment type="caution">
    <text evidence="3">The sequence shown here is derived from an EMBL/GenBank/DDBJ whole genome shotgun (WGS) entry which is preliminary data.</text>
</comment>
<keyword evidence="1" id="KW-0732">Signal</keyword>
<keyword evidence="3" id="KW-0378">Hydrolase</keyword>
<feature type="domain" description="AB hydrolase-1" evidence="2">
    <location>
        <begin position="43"/>
        <end position="248"/>
    </location>
</feature>
<dbReference type="EMBL" id="QFQP01000006">
    <property type="protein sequence ID" value="PZR14959.1"/>
    <property type="molecule type" value="Genomic_DNA"/>
</dbReference>
<dbReference type="Pfam" id="PF12697">
    <property type="entry name" value="Abhydrolase_6"/>
    <property type="match status" value="1"/>
</dbReference>
<dbReference type="AlphaFoldDB" id="A0A2W5TH85"/>
<organism evidence="3 4">
    <name type="scientific">Archangium gephyra</name>
    <dbReference type="NCBI Taxonomy" id="48"/>
    <lineage>
        <taxon>Bacteria</taxon>
        <taxon>Pseudomonadati</taxon>
        <taxon>Myxococcota</taxon>
        <taxon>Myxococcia</taxon>
        <taxon>Myxococcales</taxon>
        <taxon>Cystobacterineae</taxon>
        <taxon>Archangiaceae</taxon>
        <taxon>Archangium</taxon>
    </lineage>
</organism>
<dbReference type="PANTHER" id="PTHR43433:SF5">
    <property type="entry name" value="AB HYDROLASE-1 DOMAIN-CONTAINING PROTEIN"/>
    <property type="match status" value="1"/>
</dbReference>